<evidence type="ECO:0000256" key="1">
    <source>
        <dbReference type="SAM" id="MobiDB-lite"/>
    </source>
</evidence>
<dbReference type="OrthoDB" id="2537776at2759"/>
<keyword evidence="2" id="KW-0472">Membrane</keyword>
<dbReference type="Proteomes" id="UP000198372">
    <property type="component" value="Unassembled WGS sequence"/>
</dbReference>
<feature type="compositionally biased region" description="Low complexity" evidence="1">
    <location>
        <begin position="53"/>
        <end position="62"/>
    </location>
</feature>
<feature type="region of interest" description="Disordered" evidence="1">
    <location>
        <begin position="33"/>
        <end position="79"/>
    </location>
</feature>
<organism evidence="3 4">
    <name type="scientific">Microbotryum intermedium</name>
    <dbReference type="NCBI Taxonomy" id="269621"/>
    <lineage>
        <taxon>Eukaryota</taxon>
        <taxon>Fungi</taxon>
        <taxon>Dikarya</taxon>
        <taxon>Basidiomycota</taxon>
        <taxon>Pucciniomycotina</taxon>
        <taxon>Microbotryomycetes</taxon>
        <taxon>Microbotryales</taxon>
        <taxon>Microbotryaceae</taxon>
        <taxon>Microbotryum</taxon>
    </lineage>
</organism>
<feature type="compositionally biased region" description="Polar residues" evidence="1">
    <location>
        <begin position="63"/>
        <end position="72"/>
    </location>
</feature>
<feature type="compositionally biased region" description="Pro residues" evidence="1">
    <location>
        <begin position="42"/>
        <end position="52"/>
    </location>
</feature>
<keyword evidence="2" id="KW-0812">Transmembrane</keyword>
<feature type="transmembrane region" description="Helical" evidence="2">
    <location>
        <begin position="126"/>
        <end position="147"/>
    </location>
</feature>
<name>A0A238FMS7_9BASI</name>
<gene>
    <name evidence="3" type="ORF">BQ2448_7387</name>
</gene>
<evidence type="ECO:0000313" key="4">
    <source>
        <dbReference type="Proteomes" id="UP000198372"/>
    </source>
</evidence>
<dbReference type="AlphaFoldDB" id="A0A238FMS7"/>
<evidence type="ECO:0000313" key="3">
    <source>
        <dbReference type="EMBL" id="SCV73461.1"/>
    </source>
</evidence>
<protein>
    <submittedName>
        <fullName evidence="3">BQ2448_7387 protein</fullName>
    </submittedName>
</protein>
<proteinExistence type="predicted"/>
<sequence length="185" mass="20154">MFPRGSRAFSTTLSTLSAASKARKAIPLYLRPRASPSAPKAHPVPVPVPVHPSPSEVPSTPSLHQDGSSTLLMSPKEKGKKREEGFDTLKLNKWAEPPLVAQARAKTVKQRNVWESYLVLPPKTRLYISLGVFVFALIGLYGGDYLVPETEVERNTRIRKEELVQARRAAVAEGKSGSASQVAAT</sequence>
<dbReference type="EMBL" id="FMSP01000018">
    <property type="protein sequence ID" value="SCV73461.1"/>
    <property type="molecule type" value="Genomic_DNA"/>
</dbReference>
<keyword evidence="2" id="KW-1133">Transmembrane helix</keyword>
<evidence type="ECO:0000256" key="2">
    <source>
        <dbReference type="SAM" id="Phobius"/>
    </source>
</evidence>
<accession>A0A238FMS7</accession>
<reference evidence="4" key="1">
    <citation type="submission" date="2016-09" db="EMBL/GenBank/DDBJ databases">
        <authorList>
            <person name="Jeantristanb JTB J.-T."/>
            <person name="Ricardo R."/>
        </authorList>
    </citation>
    <scope>NUCLEOTIDE SEQUENCE [LARGE SCALE GENOMIC DNA]</scope>
</reference>
<keyword evidence="4" id="KW-1185">Reference proteome</keyword>